<reference evidence="1" key="3">
    <citation type="journal article" date="2017" name="Nature">
        <title>Genome sequence of the progenitor of the wheat D genome Aegilops tauschii.</title>
        <authorList>
            <person name="Luo M.C."/>
            <person name="Gu Y.Q."/>
            <person name="Puiu D."/>
            <person name="Wang H."/>
            <person name="Twardziok S.O."/>
            <person name="Deal K.R."/>
            <person name="Huo N."/>
            <person name="Zhu T."/>
            <person name="Wang L."/>
            <person name="Wang Y."/>
            <person name="McGuire P.E."/>
            <person name="Liu S."/>
            <person name="Long H."/>
            <person name="Ramasamy R.K."/>
            <person name="Rodriguez J.C."/>
            <person name="Van S.L."/>
            <person name="Yuan L."/>
            <person name="Wang Z."/>
            <person name="Xia Z."/>
            <person name="Xiao L."/>
            <person name="Anderson O.D."/>
            <person name="Ouyang S."/>
            <person name="Liang Y."/>
            <person name="Zimin A.V."/>
            <person name="Pertea G."/>
            <person name="Qi P."/>
            <person name="Bennetzen J.L."/>
            <person name="Dai X."/>
            <person name="Dawson M.W."/>
            <person name="Muller H.G."/>
            <person name="Kugler K."/>
            <person name="Rivarola-Duarte L."/>
            <person name="Spannagl M."/>
            <person name="Mayer K.F.X."/>
            <person name="Lu F.H."/>
            <person name="Bevan M.W."/>
            <person name="Leroy P."/>
            <person name="Li P."/>
            <person name="You F.M."/>
            <person name="Sun Q."/>
            <person name="Liu Z."/>
            <person name="Lyons E."/>
            <person name="Wicker T."/>
            <person name="Salzberg S.L."/>
            <person name="Devos K.M."/>
            <person name="Dvorak J."/>
        </authorList>
    </citation>
    <scope>NUCLEOTIDE SEQUENCE [LARGE SCALE GENOMIC DNA]</scope>
    <source>
        <strain evidence="1">cv. AL8/78</strain>
    </source>
</reference>
<protein>
    <submittedName>
        <fullName evidence="1">Uncharacterized protein</fullName>
    </submittedName>
</protein>
<sequence length="298" mass="33251">LFFEEIFRNLRDSGQYEDSVREFDAALVELASSPGFPKGLADMRSETLSAATELVIKHFLKAETTSVENIRAVLEAVVGMDIDGIGAGGMRDACQEYVKSILNMDLSDLTRTKSGGDVRVPTTSSDRLYAESLVVGHSRILVNQLLERLDSASCISLAERGLRTLLDSVKKNSFSDPGSPVIPRKSQTIENFLRWKQWRGRCLSYLLDERTVRIVSGSSFIFSAPKEQWMKVFEPLTVSVDSCQSGLVEVMEICLLGLVSRRWDPLIESFVSHTFSSLPISKQYADLHQLLQGTYRGK</sequence>
<dbReference type="EnsemblPlants" id="AET6Gv20941600.13">
    <property type="protein sequence ID" value="AET6Gv20941600.13"/>
    <property type="gene ID" value="AET6Gv20941600"/>
</dbReference>
<reference evidence="2" key="2">
    <citation type="journal article" date="2017" name="Nat. Plants">
        <title>The Aegilops tauschii genome reveals multiple impacts of transposons.</title>
        <authorList>
            <person name="Zhao G."/>
            <person name="Zou C."/>
            <person name="Li K."/>
            <person name="Wang K."/>
            <person name="Li T."/>
            <person name="Gao L."/>
            <person name="Zhang X."/>
            <person name="Wang H."/>
            <person name="Yang Z."/>
            <person name="Liu X."/>
            <person name="Jiang W."/>
            <person name="Mao L."/>
            <person name="Kong X."/>
            <person name="Jiao Y."/>
            <person name="Jia J."/>
        </authorList>
    </citation>
    <scope>NUCLEOTIDE SEQUENCE [LARGE SCALE GENOMIC DNA]</scope>
    <source>
        <strain evidence="2">cv. AL8/78</strain>
    </source>
</reference>
<evidence type="ECO:0000313" key="2">
    <source>
        <dbReference type="Proteomes" id="UP000015105"/>
    </source>
</evidence>
<reference evidence="2" key="1">
    <citation type="journal article" date="2014" name="Science">
        <title>Ancient hybridizations among the ancestral genomes of bread wheat.</title>
        <authorList>
            <consortium name="International Wheat Genome Sequencing Consortium,"/>
            <person name="Marcussen T."/>
            <person name="Sandve S.R."/>
            <person name="Heier L."/>
            <person name="Spannagl M."/>
            <person name="Pfeifer M."/>
            <person name="Jakobsen K.S."/>
            <person name="Wulff B.B."/>
            <person name="Steuernagel B."/>
            <person name="Mayer K.F."/>
            <person name="Olsen O.A."/>
        </authorList>
    </citation>
    <scope>NUCLEOTIDE SEQUENCE [LARGE SCALE GENOMIC DNA]</scope>
    <source>
        <strain evidence="2">cv. AL8/78</strain>
    </source>
</reference>
<dbReference type="PANTHER" id="PTHR14449:SF2">
    <property type="entry name" value="FANCONI ANEMIA GROUP F PROTEIN"/>
    <property type="match status" value="1"/>
</dbReference>
<dbReference type="AlphaFoldDB" id="A0A453Q1A7"/>
<reference evidence="1" key="5">
    <citation type="journal article" date="2021" name="G3 (Bethesda)">
        <title>Aegilops tauschii genome assembly Aet v5.0 features greater sequence contiguity and improved annotation.</title>
        <authorList>
            <person name="Wang L."/>
            <person name="Zhu T."/>
            <person name="Rodriguez J.C."/>
            <person name="Deal K.R."/>
            <person name="Dubcovsky J."/>
            <person name="McGuire P.E."/>
            <person name="Lux T."/>
            <person name="Spannagl M."/>
            <person name="Mayer K.F.X."/>
            <person name="Baldrich P."/>
            <person name="Meyers B.C."/>
            <person name="Huo N."/>
            <person name="Gu Y.Q."/>
            <person name="Zhou H."/>
            <person name="Devos K.M."/>
            <person name="Bennetzen J.L."/>
            <person name="Unver T."/>
            <person name="Budak H."/>
            <person name="Gulick P.J."/>
            <person name="Galiba G."/>
            <person name="Kalapos B."/>
            <person name="Nelson D.R."/>
            <person name="Li P."/>
            <person name="You F.M."/>
            <person name="Luo M.C."/>
            <person name="Dvorak J."/>
        </authorList>
    </citation>
    <scope>NUCLEOTIDE SEQUENCE [LARGE SCALE GENOMIC DNA]</scope>
    <source>
        <strain evidence="1">cv. AL8/78</strain>
    </source>
</reference>
<dbReference type="InterPro" id="IPR035428">
    <property type="entry name" value="FANCF"/>
</dbReference>
<dbReference type="Gramene" id="AET6Gv20941600.13">
    <property type="protein sequence ID" value="AET6Gv20941600.13"/>
    <property type="gene ID" value="AET6Gv20941600"/>
</dbReference>
<reference evidence="1" key="4">
    <citation type="submission" date="2019-03" db="UniProtKB">
        <authorList>
            <consortium name="EnsemblPlants"/>
        </authorList>
    </citation>
    <scope>IDENTIFICATION</scope>
</reference>
<dbReference type="GO" id="GO:0043240">
    <property type="term" value="C:Fanconi anaemia nuclear complex"/>
    <property type="evidence" value="ECO:0007669"/>
    <property type="project" value="InterPro"/>
</dbReference>
<keyword evidence="2" id="KW-1185">Reference proteome</keyword>
<dbReference type="PANTHER" id="PTHR14449">
    <property type="entry name" value="FANCONI ANEMIA GROUP F PROTEIN FANCF"/>
    <property type="match status" value="1"/>
</dbReference>
<dbReference type="Proteomes" id="UP000015105">
    <property type="component" value="Chromosome 6D"/>
</dbReference>
<evidence type="ECO:0000313" key="1">
    <source>
        <dbReference type="EnsemblPlants" id="AET6Gv20941600.13"/>
    </source>
</evidence>
<accession>A0A453Q1A7</accession>
<organism evidence="1 2">
    <name type="scientific">Aegilops tauschii subsp. strangulata</name>
    <name type="common">Goatgrass</name>
    <dbReference type="NCBI Taxonomy" id="200361"/>
    <lineage>
        <taxon>Eukaryota</taxon>
        <taxon>Viridiplantae</taxon>
        <taxon>Streptophyta</taxon>
        <taxon>Embryophyta</taxon>
        <taxon>Tracheophyta</taxon>
        <taxon>Spermatophyta</taxon>
        <taxon>Magnoliopsida</taxon>
        <taxon>Liliopsida</taxon>
        <taxon>Poales</taxon>
        <taxon>Poaceae</taxon>
        <taxon>BOP clade</taxon>
        <taxon>Pooideae</taxon>
        <taxon>Triticodae</taxon>
        <taxon>Triticeae</taxon>
        <taxon>Triticinae</taxon>
        <taxon>Aegilops</taxon>
    </lineage>
</organism>
<dbReference type="GO" id="GO:0036297">
    <property type="term" value="P:interstrand cross-link repair"/>
    <property type="evidence" value="ECO:0007669"/>
    <property type="project" value="InterPro"/>
</dbReference>
<proteinExistence type="predicted"/>
<name>A0A453Q1A7_AEGTS</name>
<dbReference type="Pfam" id="PF11107">
    <property type="entry name" value="FANCF"/>
    <property type="match status" value="1"/>
</dbReference>